<reference evidence="3" key="1">
    <citation type="journal article" date="2012" name="Proc. Natl. Acad. Sci. U.S.A.">
        <title>Antigenic diversity is generated by distinct evolutionary mechanisms in African trypanosome species.</title>
        <authorList>
            <person name="Jackson A.P."/>
            <person name="Berry A."/>
            <person name="Aslett M."/>
            <person name="Allison H.C."/>
            <person name="Burton P."/>
            <person name="Vavrova-Anderson J."/>
            <person name="Brown R."/>
            <person name="Browne H."/>
            <person name="Corton N."/>
            <person name="Hauser H."/>
            <person name="Gamble J."/>
            <person name="Gilderthorp R."/>
            <person name="Marcello L."/>
            <person name="McQuillan J."/>
            <person name="Otto T.D."/>
            <person name="Quail M.A."/>
            <person name="Sanders M.J."/>
            <person name="van Tonder A."/>
            <person name="Ginger M.L."/>
            <person name="Field M.C."/>
            <person name="Barry J.D."/>
            <person name="Hertz-Fowler C."/>
            <person name="Berriman M."/>
        </authorList>
    </citation>
    <scope>NUCLEOTIDE SEQUENCE</scope>
    <source>
        <strain evidence="3">Y486</strain>
    </source>
</reference>
<proteinExistence type="predicted"/>
<dbReference type="AlphaFoldDB" id="G0U7D4"/>
<gene>
    <name evidence="3" type="ORF">TVY486_1008380</name>
</gene>
<feature type="coiled-coil region" evidence="1">
    <location>
        <begin position="216"/>
        <end position="243"/>
    </location>
</feature>
<evidence type="ECO:0000256" key="1">
    <source>
        <dbReference type="SAM" id="Coils"/>
    </source>
</evidence>
<feature type="coiled-coil region" evidence="1">
    <location>
        <begin position="303"/>
        <end position="382"/>
    </location>
</feature>
<name>G0U7D4_TRYVY</name>
<organism evidence="3">
    <name type="scientific">Trypanosoma vivax (strain Y486)</name>
    <dbReference type="NCBI Taxonomy" id="1055687"/>
    <lineage>
        <taxon>Eukaryota</taxon>
        <taxon>Discoba</taxon>
        <taxon>Euglenozoa</taxon>
        <taxon>Kinetoplastea</taxon>
        <taxon>Metakinetoplastina</taxon>
        <taxon>Trypanosomatida</taxon>
        <taxon>Trypanosomatidae</taxon>
        <taxon>Trypanosoma</taxon>
        <taxon>Duttonella</taxon>
    </lineage>
</organism>
<feature type="region of interest" description="Disordered" evidence="2">
    <location>
        <begin position="1"/>
        <end position="24"/>
    </location>
</feature>
<protein>
    <submittedName>
        <fullName evidence="3">Putative flagellum transition zone component</fullName>
    </submittedName>
</protein>
<feature type="compositionally biased region" description="Polar residues" evidence="2">
    <location>
        <begin position="1"/>
        <end position="16"/>
    </location>
</feature>
<feature type="region of interest" description="Disordered" evidence="2">
    <location>
        <begin position="603"/>
        <end position="626"/>
    </location>
</feature>
<sequence>MSTEEIASSVQQTPTPCATGGFTDATSMAAGPALPAKDADEGEVIDSRLLSSSLVNRPPTSHGIRSATPKHSTREGVDKTQVALQLPSECGSSVVRCSSSRKHDFRSASVRSLPRSCTTSTSRGFRDVGAPYRVSHTKRLRDAVADARDRFSSDERLIMLKHDNDRYRSELRAKCERLKELEVVVRTLRIQKSLNAPINSSETDCAHADAATNAEMTRLIDENMEMKRKLHKARSQLDVLKRDARVAHLQELKMDLAVYQSELARVLSSAASGTEGAGGSKGCGAKARLQDSIVVSREKSDVIEQMKGKLSETSAALRKALDDVTRAESAAEQLREENAELCKEVRLFRKTTVALSCTREELKRTQCELSNTRHRLNELERLMDAVGGYEEFSTVVRERDVLLTLLKEQNDLGAGRKDDLSRTQTCVRKEMEQFLQEVLREERAFAKDREVQLQRICRMWKDKYERLVREGAVTQKGAEQELPTTNEGRRESGETLPERPDTANFPPSSGSEHRQPLEVRYRQVPDTRSTAVAGATASSSVCAPLPSAPSGAKSIESFKSYDVATIENKACSTASDASMQKHLPLVSTGAVLQGVVGREEKVGGDAGVVGGSKNSSMSSNSIESDSKVSVQVPEAVMRADLLPVEKIPSAVRDEHDHVLSCGSTTLPSSGDQTLKTECAVSNVRETSLSLASAEKQAAEGTTTEATVQESVPPVQLTVPPPQPIPVSAMHLAIVSASVYEDTTDSSTGSQASVPCVRRRFPYHTAPAFLTHCLT</sequence>
<evidence type="ECO:0000313" key="3">
    <source>
        <dbReference type="EMBL" id="CCC51792.1"/>
    </source>
</evidence>
<feature type="compositionally biased region" description="Basic and acidic residues" evidence="2">
    <location>
        <begin position="487"/>
        <end position="501"/>
    </location>
</feature>
<feature type="non-terminal residue" evidence="3">
    <location>
        <position position="774"/>
    </location>
</feature>
<dbReference type="EMBL" id="HE573026">
    <property type="protein sequence ID" value="CCC51792.1"/>
    <property type="molecule type" value="Genomic_DNA"/>
</dbReference>
<accession>G0U7D4</accession>
<evidence type="ECO:0000256" key="2">
    <source>
        <dbReference type="SAM" id="MobiDB-lite"/>
    </source>
</evidence>
<feature type="compositionally biased region" description="Low complexity" evidence="2">
    <location>
        <begin position="612"/>
        <end position="623"/>
    </location>
</feature>
<feature type="region of interest" description="Disordered" evidence="2">
    <location>
        <begin position="53"/>
        <end position="77"/>
    </location>
</feature>
<keyword evidence="1" id="KW-0175">Coiled coil</keyword>
<feature type="region of interest" description="Disordered" evidence="2">
    <location>
        <begin position="475"/>
        <end position="516"/>
    </location>
</feature>